<dbReference type="Gene3D" id="3.40.50.170">
    <property type="entry name" value="Formyl transferase, N-terminal domain"/>
    <property type="match status" value="1"/>
</dbReference>
<dbReference type="AlphaFoldDB" id="A0A0G0B1X1"/>
<dbReference type="InterPro" id="IPR041711">
    <property type="entry name" value="Met-tRNA-FMT_N"/>
</dbReference>
<protein>
    <recommendedName>
        <fullName evidence="1">methionyl-tRNA formyltransferase</fullName>
        <ecNumber evidence="1">2.1.2.9</ecNumber>
    </recommendedName>
</protein>
<feature type="non-terminal residue" evidence="3">
    <location>
        <position position="1"/>
    </location>
</feature>
<dbReference type="PANTHER" id="PTHR11138:SF5">
    <property type="entry name" value="METHIONYL-TRNA FORMYLTRANSFERASE, MITOCHONDRIAL"/>
    <property type="match status" value="1"/>
</dbReference>
<evidence type="ECO:0000259" key="2">
    <source>
        <dbReference type="Pfam" id="PF00551"/>
    </source>
</evidence>
<evidence type="ECO:0000313" key="3">
    <source>
        <dbReference type="EMBL" id="KKP57606.1"/>
    </source>
</evidence>
<feature type="domain" description="Formyl transferase N-terminal" evidence="2">
    <location>
        <begin position="5"/>
        <end position="175"/>
    </location>
</feature>
<dbReference type="STRING" id="1618434.UR52_C0028G0007"/>
<name>A0A0G0B1X1_9BACT</name>
<gene>
    <name evidence="3" type="ORF">UR52_C0028G0007</name>
</gene>
<dbReference type="InterPro" id="IPR002376">
    <property type="entry name" value="Formyl_transf_N"/>
</dbReference>
<reference evidence="3 4" key="1">
    <citation type="journal article" date="2015" name="Nature">
        <title>rRNA introns, odd ribosomes, and small enigmatic genomes across a large radiation of phyla.</title>
        <authorList>
            <person name="Brown C.T."/>
            <person name="Hug L.A."/>
            <person name="Thomas B.C."/>
            <person name="Sharon I."/>
            <person name="Castelle C.J."/>
            <person name="Singh A."/>
            <person name="Wilkins M.J."/>
            <person name="Williams K.H."/>
            <person name="Banfield J.F."/>
        </authorList>
    </citation>
    <scope>NUCLEOTIDE SEQUENCE [LARGE SCALE GENOMIC DNA]</scope>
</reference>
<keyword evidence="3" id="KW-0808">Transferase</keyword>
<proteinExistence type="predicted"/>
<evidence type="ECO:0000256" key="1">
    <source>
        <dbReference type="ARBA" id="ARBA00012261"/>
    </source>
</evidence>
<dbReference type="GO" id="GO:0004479">
    <property type="term" value="F:methionyl-tRNA formyltransferase activity"/>
    <property type="evidence" value="ECO:0007669"/>
    <property type="project" value="UniProtKB-EC"/>
</dbReference>
<dbReference type="InterPro" id="IPR036477">
    <property type="entry name" value="Formyl_transf_N_sf"/>
</dbReference>
<evidence type="ECO:0000313" key="4">
    <source>
        <dbReference type="Proteomes" id="UP000034176"/>
    </source>
</evidence>
<dbReference type="GO" id="GO:0005829">
    <property type="term" value="C:cytosol"/>
    <property type="evidence" value="ECO:0007669"/>
    <property type="project" value="TreeGrafter"/>
</dbReference>
<dbReference type="Proteomes" id="UP000034176">
    <property type="component" value="Unassembled WGS sequence"/>
</dbReference>
<dbReference type="SUPFAM" id="SSF53328">
    <property type="entry name" value="Formyltransferase"/>
    <property type="match status" value="1"/>
</dbReference>
<comment type="caution">
    <text evidence="3">The sequence shown here is derived from an EMBL/GenBank/DDBJ whole genome shotgun (WGS) entry which is preliminary data.</text>
</comment>
<dbReference type="CDD" id="cd08646">
    <property type="entry name" value="FMT_core_Met-tRNA-FMT_N"/>
    <property type="match status" value="1"/>
</dbReference>
<dbReference type="Pfam" id="PF00551">
    <property type="entry name" value="Formyl_trans_N"/>
    <property type="match status" value="1"/>
</dbReference>
<dbReference type="PANTHER" id="PTHR11138">
    <property type="entry name" value="METHIONYL-TRNA FORMYLTRANSFERASE"/>
    <property type="match status" value="1"/>
</dbReference>
<accession>A0A0G0B1X1</accession>
<sequence>SLIILDKLIKSGYKICCCVTKPAAKIGRDQVFIPTPVFEFAQKNHIPVITPPSSQTNYLEFAQPEDLKKELENFHPDILITADYTQKIPQNIVKNTPLSGINVHPSLLPQYRGPAPVPWAIYNGETATGVSLITLAQKFDQGEIITQQKEKILATDTTEVLLTRLFEIGAELLIKIFPA</sequence>
<dbReference type="EC" id="2.1.2.9" evidence="1"/>
<organism evidence="3 4">
    <name type="scientific">Candidatus Gottesmanbacteria bacterium GW2011_GWA1_34_13</name>
    <dbReference type="NCBI Taxonomy" id="1618434"/>
    <lineage>
        <taxon>Bacteria</taxon>
        <taxon>Candidatus Gottesmaniibacteriota</taxon>
    </lineage>
</organism>
<dbReference type="EMBL" id="LBPN01000028">
    <property type="protein sequence ID" value="KKP57606.1"/>
    <property type="molecule type" value="Genomic_DNA"/>
</dbReference>